<accession>A0A3L9Y963</accession>
<dbReference type="InterPro" id="IPR042099">
    <property type="entry name" value="ANL_N_sf"/>
</dbReference>
<dbReference type="InterPro" id="IPR020845">
    <property type="entry name" value="AMP-binding_CS"/>
</dbReference>
<dbReference type="RefSeq" id="WP_121896267.1">
    <property type="nucleotide sequence ID" value="NZ_RCNT01000001.1"/>
</dbReference>
<dbReference type="PANTHER" id="PTHR43767">
    <property type="entry name" value="LONG-CHAIN-FATTY-ACID--COA LIGASE"/>
    <property type="match status" value="1"/>
</dbReference>
<dbReference type="InterPro" id="IPR050237">
    <property type="entry name" value="ATP-dep_AMP-bd_enzyme"/>
</dbReference>
<evidence type="ECO:0000259" key="2">
    <source>
        <dbReference type="Pfam" id="PF13193"/>
    </source>
</evidence>
<dbReference type="Gene3D" id="3.40.50.12780">
    <property type="entry name" value="N-terminal domain of ligase-like"/>
    <property type="match status" value="1"/>
</dbReference>
<dbReference type="SUPFAM" id="SSF56801">
    <property type="entry name" value="Acetyl-CoA synthetase-like"/>
    <property type="match status" value="1"/>
</dbReference>
<dbReference type="PROSITE" id="PS00455">
    <property type="entry name" value="AMP_BINDING"/>
    <property type="match status" value="1"/>
</dbReference>
<evidence type="ECO:0000259" key="1">
    <source>
        <dbReference type="Pfam" id="PF00501"/>
    </source>
</evidence>
<gene>
    <name evidence="3" type="ORF">D9R08_01740</name>
</gene>
<dbReference type="InterPro" id="IPR020459">
    <property type="entry name" value="AMP-binding"/>
</dbReference>
<comment type="caution">
    <text evidence="3">The sequence shown here is derived from an EMBL/GenBank/DDBJ whole genome shotgun (WGS) entry which is preliminary data.</text>
</comment>
<dbReference type="Gene3D" id="3.30.300.30">
    <property type="match status" value="1"/>
</dbReference>
<name>A0A3L9Y963_9RHOB</name>
<dbReference type="PANTHER" id="PTHR43767:SF1">
    <property type="entry name" value="NONRIBOSOMAL PEPTIDE SYNTHASE PES1 (EUROFUNG)-RELATED"/>
    <property type="match status" value="1"/>
</dbReference>
<evidence type="ECO:0000313" key="3">
    <source>
        <dbReference type="EMBL" id="RMA43677.1"/>
    </source>
</evidence>
<dbReference type="GO" id="GO:0016878">
    <property type="term" value="F:acid-thiol ligase activity"/>
    <property type="evidence" value="ECO:0007669"/>
    <property type="project" value="UniProtKB-ARBA"/>
</dbReference>
<dbReference type="InterPro" id="IPR045851">
    <property type="entry name" value="AMP-bd_C_sf"/>
</dbReference>
<dbReference type="Proteomes" id="UP000281343">
    <property type="component" value="Unassembled WGS sequence"/>
</dbReference>
<feature type="domain" description="AMP-dependent synthetase/ligase" evidence="1">
    <location>
        <begin position="14"/>
        <end position="365"/>
    </location>
</feature>
<protein>
    <submittedName>
        <fullName evidence="3">Long-chain fatty acid--CoA ligase</fullName>
    </submittedName>
</protein>
<dbReference type="InterPro" id="IPR025110">
    <property type="entry name" value="AMP-bd_C"/>
</dbReference>
<dbReference type="AlphaFoldDB" id="A0A3L9Y963"/>
<dbReference type="OrthoDB" id="9803968at2"/>
<organism evidence="3 4">
    <name type="scientific">Rhodophyticola porphyridii</name>
    <dbReference type="NCBI Taxonomy" id="1852017"/>
    <lineage>
        <taxon>Bacteria</taxon>
        <taxon>Pseudomonadati</taxon>
        <taxon>Pseudomonadota</taxon>
        <taxon>Alphaproteobacteria</taxon>
        <taxon>Rhodobacterales</taxon>
        <taxon>Roseobacteraceae</taxon>
        <taxon>Rhodophyticola</taxon>
    </lineage>
</organism>
<dbReference type="Pfam" id="PF00501">
    <property type="entry name" value="AMP-binding"/>
    <property type="match status" value="1"/>
</dbReference>
<reference evidence="3 4" key="1">
    <citation type="submission" date="2018-10" db="EMBL/GenBank/DDBJ databases">
        <authorList>
            <person name="Jung H.S."/>
            <person name="Jeon C.O."/>
        </authorList>
    </citation>
    <scope>NUCLEOTIDE SEQUENCE [LARGE SCALE GENOMIC DNA]</scope>
    <source>
        <strain evidence="3 4">MA-7-27</strain>
    </source>
</reference>
<feature type="domain" description="AMP-binding enzyme C-terminal" evidence="2">
    <location>
        <begin position="415"/>
        <end position="490"/>
    </location>
</feature>
<dbReference type="EMBL" id="RCNT01000001">
    <property type="protein sequence ID" value="RMA43677.1"/>
    <property type="molecule type" value="Genomic_DNA"/>
</dbReference>
<evidence type="ECO:0000313" key="4">
    <source>
        <dbReference type="Proteomes" id="UP000281343"/>
    </source>
</evidence>
<sequence>MNTAQWLLRTAGVAGDCPALMRGAEPVASYAEFAARAEALARALADGGLMPGDRIGLFMTNCPDYLIVCYGVWLAGGVVVPINAKLHAKEAAWIVKDSGARGIFVTPDLAEAFAAETDTDLIDISGSRFARMISGGRFPPVSRGSDDLAWLFYTSGTTGKPKGVQITHGMLAATSLCYPIDVDPVSPEDAAYYAAPMSHGAGLYALIHVRMGARHICPVGGGFDPVELLELSERLGPTSMFLAPTMVRRLTDAAKATGRDGSGIKTIIYGGGPMYLADIEEAVDWFGPKFVQIYGQGECPMAISSLSRVDVADRTHPNWRARLASVGRAQSMVEIVIGDDTGTPLPHGTPGEIMVRGAPVMPGYWNAPDTTVKTLKDGWLMTGDIGQLDADGYLTLQDRSKDVIISGGSNIYPREIEEVLLQHPSVHEVSVVGRASAEWGEEVVAFVVSAPGEEMDPAVLEAHCIEYIARFKRPKCFISMPDLPKNNYGKILKTELRRFLEEEA</sequence>
<proteinExistence type="predicted"/>
<dbReference type="InterPro" id="IPR000873">
    <property type="entry name" value="AMP-dep_synth/lig_dom"/>
</dbReference>
<dbReference type="Pfam" id="PF13193">
    <property type="entry name" value="AMP-binding_C"/>
    <property type="match status" value="1"/>
</dbReference>
<keyword evidence="3" id="KW-0436">Ligase</keyword>
<keyword evidence="4" id="KW-1185">Reference proteome</keyword>
<dbReference type="PRINTS" id="PR00154">
    <property type="entry name" value="AMPBINDING"/>
</dbReference>